<evidence type="ECO:0000313" key="7">
    <source>
        <dbReference type="Proteomes" id="UP000649617"/>
    </source>
</evidence>
<feature type="compositionally biased region" description="Basic and acidic residues" evidence="4">
    <location>
        <begin position="329"/>
        <end position="340"/>
    </location>
</feature>
<dbReference type="PROSITE" id="PS00139">
    <property type="entry name" value="THIOL_PROTEASE_CYS"/>
    <property type="match status" value="1"/>
</dbReference>
<evidence type="ECO:0000256" key="2">
    <source>
        <dbReference type="ARBA" id="ARBA00023145"/>
    </source>
</evidence>
<protein>
    <submittedName>
        <fullName evidence="6">RD21A protein</fullName>
    </submittedName>
</protein>
<dbReference type="InterPro" id="IPR025660">
    <property type="entry name" value="Pept_his_AS"/>
</dbReference>
<evidence type="ECO:0000313" key="6">
    <source>
        <dbReference type="EMBL" id="CAE7600552.1"/>
    </source>
</evidence>
<comment type="caution">
    <text evidence="6">The sequence shown here is derived from an EMBL/GenBank/DDBJ whole genome shotgun (WGS) entry which is preliminary data.</text>
</comment>
<dbReference type="OrthoDB" id="190265at2759"/>
<feature type="domain" description="Peptidase C1A papain C-terminal" evidence="5">
    <location>
        <begin position="375"/>
        <end position="586"/>
    </location>
</feature>
<gene>
    <name evidence="6" type="primary">RD21A</name>
    <name evidence="6" type="ORF">SPIL2461_LOCUS15945</name>
</gene>
<dbReference type="EMBL" id="CAJNIZ010040224">
    <property type="protein sequence ID" value="CAE7600552.1"/>
    <property type="molecule type" value="Genomic_DNA"/>
</dbReference>
<organism evidence="6 7">
    <name type="scientific">Symbiodinium pilosum</name>
    <name type="common">Dinoflagellate</name>
    <dbReference type="NCBI Taxonomy" id="2952"/>
    <lineage>
        <taxon>Eukaryota</taxon>
        <taxon>Sar</taxon>
        <taxon>Alveolata</taxon>
        <taxon>Dinophyceae</taxon>
        <taxon>Suessiales</taxon>
        <taxon>Symbiodiniaceae</taxon>
        <taxon>Symbiodinium</taxon>
    </lineage>
</organism>
<name>A0A812V655_SYMPI</name>
<sequence>MAEAESFRLLQARFSTSGLATTYEIVQVPGASRVDAIFRPKSSSVGGLCLQLKAANSSGNRGMSYAFRHTQGYAGMLLLLVPLDLDILWAVPGSRITQTGVQVTLGSKRDRSWRVLELGRTLEWFFHQPATFPHVTFSDAALQSCEAHLLEAKAHNLMAKALSSVNCHLIRSGIASAPVDSRIRTGIHTWDVQEKATRLHKSRSVGRYMANLFRHGGALGRLAYDEHDFDVLLVAILEGEALLGMFMFPVHVLAARGLVGHKPMQLALYPPWKLPAKKGCRLKQAWQLDYFIGLQDWDGDSSLCKQAQSRLLELVQKLPLRKNTFCRSDSRMDGDGKQDLADLSEEEFSSRSSTKLGRPEARTTLQLEAEADKPNPTAMDWRSKGVVTAVKDQGGCGSCWAFSATETVESHYAIQSGKLLTLAPQTYVDCVENPQECGGTGGCEGATMELAFNLTITKGIALETSMPYKGRDASCPTYTPAVKASAYVRLPVNDASALETALATKGPVSVTVAAGSWQLYGGGIFSGCSQGSDNTLDHGVQAVGYAKDYWLVRNSWGPSWGEKGYIRLSRASDDKTFIDHRPADGEACKPYPKTQTIGGECGVLFDSSYPTGLSAGAEEIMV</sequence>
<dbReference type="AlphaFoldDB" id="A0A812V655"/>
<dbReference type="InterPro" id="IPR039417">
    <property type="entry name" value="Peptidase_C1A_papain-like"/>
</dbReference>
<proteinExistence type="inferred from homology"/>
<evidence type="ECO:0000259" key="5">
    <source>
        <dbReference type="SMART" id="SM00645"/>
    </source>
</evidence>
<reference evidence="6" key="1">
    <citation type="submission" date="2021-02" db="EMBL/GenBank/DDBJ databases">
        <authorList>
            <person name="Dougan E. K."/>
            <person name="Rhodes N."/>
            <person name="Thang M."/>
            <person name="Chan C."/>
        </authorList>
    </citation>
    <scope>NUCLEOTIDE SEQUENCE</scope>
</reference>
<evidence type="ECO:0000256" key="4">
    <source>
        <dbReference type="SAM" id="MobiDB-lite"/>
    </source>
</evidence>
<dbReference type="InterPro" id="IPR000668">
    <property type="entry name" value="Peptidase_C1A_C"/>
</dbReference>
<dbReference type="CDD" id="cd02248">
    <property type="entry name" value="Peptidase_C1A"/>
    <property type="match status" value="1"/>
</dbReference>
<keyword evidence="2" id="KW-0865">Zymogen</keyword>
<keyword evidence="3" id="KW-1015">Disulfide bond</keyword>
<dbReference type="Pfam" id="PF00112">
    <property type="entry name" value="Peptidase_C1"/>
    <property type="match status" value="1"/>
</dbReference>
<dbReference type="PROSITE" id="PS00639">
    <property type="entry name" value="THIOL_PROTEASE_HIS"/>
    <property type="match status" value="1"/>
</dbReference>
<dbReference type="SUPFAM" id="SSF54001">
    <property type="entry name" value="Cysteine proteinases"/>
    <property type="match status" value="1"/>
</dbReference>
<evidence type="ECO:0000256" key="1">
    <source>
        <dbReference type="ARBA" id="ARBA00008455"/>
    </source>
</evidence>
<feature type="region of interest" description="Disordered" evidence="4">
    <location>
        <begin position="329"/>
        <end position="363"/>
    </location>
</feature>
<dbReference type="InterPro" id="IPR011235">
    <property type="entry name" value="MepB-like"/>
</dbReference>
<dbReference type="GO" id="GO:0008234">
    <property type="term" value="F:cysteine-type peptidase activity"/>
    <property type="evidence" value="ECO:0007669"/>
    <property type="project" value="InterPro"/>
</dbReference>
<dbReference type="PROSITE" id="PS00640">
    <property type="entry name" value="THIOL_PROTEASE_ASN"/>
    <property type="match status" value="1"/>
</dbReference>
<dbReference type="InterPro" id="IPR013128">
    <property type="entry name" value="Peptidase_C1A"/>
</dbReference>
<dbReference type="PANTHER" id="PTHR12411">
    <property type="entry name" value="CYSTEINE PROTEASE FAMILY C1-RELATED"/>
    <property type="match status" value="1"/>
</dbReference>
<dbReference type="InterPro" id="IPR000169">
    <property type="entry name" value="Pept_cys_AS"/>
</dbReference>
<dbReference type="InterPro" id="IPR025661">
    <property type="entry name" value="Pept_asp_AS"/>
</dbReference>
<comment type="similarity">
    <text evidence="1">Belongs to the peptidase C1 family.</text>
</comment>
<dbReference type="InterPro" id="IPR038231">
    <property type="entry name" value="MepB-like_sf"/>
</dbReference>
<accession>A0A812V655</accession>
<keyword evidence="7" id="KW-1185">Reference proteome</keyword>
<dbReference type="SMART" id="SM00645">
    <property type="entry name" value="Pept_C1"/>
    <property type="match status" value="1"/>
</dbReference>
<evidence type="ECO:0000256" key="3">
    <source>
        <dbReference type="ARBA" id="ARBA00023157"/>
    </source>
</evidence>
<dbReference type="GO" id="GO:0006508">
    <property type="term" value="P:proteolysis"/>
    <property type="evidence" value="ECO:0007669"/>
    <property type="project" value="InterPro"/>
</dbReference>
<dbReference type="Pfam" id="PF08877">
    <property type="entry name" value="MepB-like"/>
    <property type="match status" value="1"/>
</dbReference>
<dbReference type="Proteomes" id="UP000649617">
    <property type="component" value="Unassembled WGS sequence"/>
</dbReference>
<dbReference type="PRINTS" id="PR00705">
    <property type="entry name" value="PAPAIN"/>
</dbReference>
<dbReference type="Gene3D" id="3.90.70.10">
    <property type="entry name" value="Cysteine proteinases"/>
    <property type="match status" value="1"/>
</dbReference>
<dbReference type="InterPro" id="IPR038765">
    <property type="entry name" value="Papain-like_cys_pep_sf"/>
</dbReference>
<dbReference type="Gene3D" id="3.40.1350.140">
    <property type="entry name" value="MepB-like"/>
    <property type="match status" value="1"/>
</dbReference>